<reference evidence="1 2" key="1">
    <citation type="submission" date="2010-12" db="EMBL/GenBank/DDBJ databases">
        <title>Complete sequence of Ethanoligenens harbinense YUAN-3.</title>
        <authorList>
            <person name="Lucas S."/>
            <person name="Copeland A."/>
            <person name="Lapidus A."/>
            <person name="Cheng J.-F."/>
            <person name="Bruce D."/>
            <person name="Goodwin L."/>
            <person name="Pitluck S."/>
            <person name="Chertkov O."/>
            <person name="Misra M."/>
            <person name="Detter J.C."/>
            <person name="Han C."/>
            <person name="Tapia R."/>
            <person name="Land M."/>
            <person name="Hauser L."/>
            <person name="Jeffries C."/>
            <person name="Kyrpides N."/>
            <person name="Ivanova N."/>
            <person name="Mikhailova N."/>
            <person name="Wang A."/>
            <person name="Mouttaki H."/>
            <person name="He Z."/>
            <person name="Zhou J."/>
            <person name="Hemme C.L."/>
            <person name="Woyke T."/>
        </authorList>
    </citation>
    <scope>NUCLEOTIDE SEQUENCE [LARGE SCALE GENOMIC DNA]</scope>
    <source>
        <strain evidence="2">DSM 18485 / JCM 12961 / CGMCC 1.5033 / YUAN-3</strain>
    </source>
</reference>
<evidence type="ECO:0000313" key="2">
    <source>
        <dbReference type="Proteomes" id="UP000001551"/>
    </source>
</evidence>
<organism evidence="1 2">
    <name type="scientific">Ethanoligenens harbinense (strain DSM 18485 / JCM 12961 / CGMCC 1.5033 / YUAN-3)</name>
    <dbReference type="NCBI Taxonomy" id="663278"/>
    <lineage>
        <taxon>Bacteria</taxon>
        <taxon>Bacillati</taxon>
        <taxon>Bacillota</taxon>
        <taxon>Clostridia</taxon>
        <taxon>Eubacteriales</taxon>
        <taxon>Oscillospiraceae</taxon>
        <taxon>Ethanoligenens</taxon>
    </lineage>
</organism>
<name>E6U603_ETHHY</name>
<proteinExistence type="predicted"/>
<dbReference type="KEGG" id="eha:Ethha_0092"/>
<evidence type="ECO:0000313" key="1">
    <source>
        <dbReference type="EMBL" id="ADU25682.1"/>
    </source>
</evidence>
<dbReference type="EMBL" id="CP002400">
    <property type="protein sequence ID" value="ADU25682.1"/>
    <property type="molecule type" value="Genomic_DNA"/>
</dbReference>
<dbReference type="HOGENOM" id="CLU_201103_0_0_9"/>
<dbReference type="eggNOG" id="ENOG5033IUB">
    <property type="taxonomic scope" value="Bacteria"/>
</dbReference>
<protein>
    <submittedName>
        <fullName evidence="1">Uncharacterized protein</fullName>
    </submittedName>
</protein>
<dbReference type="STRING" id="663278.Ethha_0092"/>
<gene>
    <name evidence="1" type="ordered locus">Ethha_0092</name>
</gene>
<dbReference type="AlphaFoldDB" id="E6U603"/>
<sequence length="73" mass="8642">MLNYTENDRQFIEKNFENAAQLLASSSRREVLLTIENLIEQKGFAPPHYYDYNDFGRKAQTVYDSIYQNNEKS</sequence>
<accession>E6U603</accession>
<dbReference type="RefSeq" id="WP_013484063.1">
    <property type="nucleotide sequence ID" value="NC_014828.1"/>
</dbReference>
<dbReference type="Proteomes" id="UP000001551">
    <property type="component" value="Chromosome"/>
</dbReference>
<keyword evidence="2" id="KW-1185">Reference proteome</keyword>